<evidence type="ECO:0000313" key="2">
    <source>
        <dbReference type="Proteomes" id="UP000295066"/>
    </source>
</evidence>
<dbReference type="Proteomes" id="UP000295066">
    <property type="component" value="Unassembled WGS sequence"/>
</dbReference>
<dbReference type="Gene3D" id="3.40.630.10">
    <property type="entry name" value="Zn peptidases"/>
    <property type="match status" value="1"/>
</dbReference>
<accession>A0A4R8M3G4</accession>
<comment type="caution">
    <text evidence="1">The sequence shown here is derived from an EMBL/GenBank/DDBJ whole genome shotgun (WGS) entry which is preliminary data.</text>
</comment>
<sequence length="387" mass="43090">MTIRTAKAVILLIVGGCAAVAGFLFTEHREYREAVVVSPYISEVKRLSDYSDSVKNSVNDANVYIFNSGVPGGTVVLIGGTHPEEPVANLSAQIFTENVKPLRGRIIVINRINRSASLGTRMGEAYPRFFHVNTPWGVKRWRYGDRVASPLDSWPDPEVYIHFPSGQNLAYMDVRNANRTWPGRPDGLLAERTCFAAMELIRNEKADIVMDFHEAELEYAVENTIVVHEKGQSVAAMASMMLTSQTFDVPIGMEFSPKALHGLSHREIGDHSEAVSYLAEVAEPMLDRIRGITDEELLMSGKDRFVMKAGEHKLLYAPIDENGWPVHKRTARHVTTLMTILQVHNMLSPDKTVILEGIPTYAEMMNKGLGPFFADPGASPAERVFYD</sequence>
<organism evidence="1 2">
    <name type="scientific">Aminivibrio pyruvatiphilus</name>
    <dbReference type="NCBI Taxonomy" id="1005740"/>
    <lineage>
        <taxon>Bacteria</taxon>
        <taxon>Thermotogati</taxon>
        <taxon>Synergistota</taxon>
        <taxon>Synergistia</taxon>
        <taxon>Synergistales</taxon>
        <taxon>Aminobacteriaceae</taxon>
        <taxon>Aminivibrio</taxon>
    </lineage>
</organism>
<dbReference type="RefSeq" id="WP_133957860.1">
    <property type="nucleotide sequence ID" value="NZ_SORI01000011.1"/>
</dbReference>
<evidence type="ECO:0000313" key="1">
    <source>
        <dbReference type="EMBL" id="TDY59709.1"/>
    </source>
</evidence>
<dbReference type="SUPFAM" id="SSF53187">
    <property type="entry name" value="Zn-dependent exopeptidases"/>
    <property type="match status" value="1"/>
</dbReference>
<gene>
    <name evidence="1" type="ORF">C8D99_11143</name>
</gene>
<dbReference type="OrthoDB" id="9782876at2"/>
<evidence type="ECO:0008006" key="3">
    <source>
        <dbReference type="Google" id="ProtNLM"/>
    </source>
</evidence>
<reference evidence="1 2" key="1">
    <citation type="submission" date="2019-03" db="EMBL/GenBank/DDBJ databases">
        <title>Genomic Encyclopedia of Type Strains, Phase IV (KMG-IV): sequencing the most valuable type-strain genomes for metagenomic binning, comparative biology and taxonomic classification.</title>
        <authorList>
            <person name="Goeker M."/>
        </authorList>
    </citation>
    <scope>NUCLEOTIDE SEQUENCE [LARGE SCALE GENOMIC DNA]</scope>
    <source>
        <strain evidence="1 2">DSM 25964</strain>
    </source>
</reference>
<proteinExistence type="predicted"/>
<keyword evidence="2" id="KW-1185">Reference proteome</keyword>
<name>A0A4R8M3G4_9BACT</name>
<dbReference type="EMBL" id="SORI01000011">
    <property type="protein sequence ID" value="TDY59709.1"/>
    <property type="molecule type" value="Genomic_DNA"/>
</dbReference>
<protein>
    <recommendedName>
        <fullName evidence="3">Succinylglutamate desuccinylase/aspartoacylase family protein</fullName>
    </recommendedName>
</protein>
<dbReference type="AlphaFoldDB" id="A0A4R8M3G4"/>